<protein>
    <recommendedName>
        <fullName evidence="3">Urease accessory protein UreH-like transmembrane domain-containing protein</fullName>
    </recommendedName>
</protein>
<keyword evidence="5" id="KW-1185">Reference proteome</keyword>
<feature type="transmembrane region" description="Helical" evidence="2">
    <location>
        <begin position="243"/>
        <end position="262"/>
    </location>
</feature>
<feature type="domain" description="Urease accessory protein UreH-like transmembrane" evidence="3">
    <location>
        <begin position="151"/>
        <end position="258"/>
    </location>
</feature>
<dbReference type="GO" id="GO:0015099">
    <property type="term" value="F:nickel cation transmembrane transporter activity"/>
    <property type="evidence" value="ECO:0007669"/>
    <property type="project" value="TreeGrafter"/>
</dbReference>
<feature type="transmembrane region" description="Helical" evidence="2">
    <location>
        <begin position="169"/>
        <end position="191"/>
    </location>
</feature>
<keyword evidence="2" id="KW-0472">Membrane</keyword>
<evidence type="ECO:0000259" key="3">
    <source>
        <dbReference type="Pfam" id="PF13386"/>
    </source>
</evidence>
<proteinExistence type="predicted"/>
<evidence type="ECO:0000313" key="5">
    <source>
        <dbReference type="Proteomes" id="UP000219215"/>
    </source>
</evidence>
<feature type="transmembrane region" description="Helical" evidence="2">
    <location>
        <begin position="44"/>
        <end position="67"/>
    </location>
</feature>
<dbReference type="InterPro" id="IPR051224">
    <property type="entry name" value="NiCoT_RcnA"/>
</dbReference>
<evidence type="ECO:0000313" key="4">
    <source>
        <dbReference type="EMBL" id="SOB59943.1"/>
    </source>
</evidence>
<dbReference type="GO" id="GO:0006824">
    <property type="term" value="P:cobalt ion transport"/>
    <property type="evidence" value="ECO:0007669"/>
    <property type="project" value="UniProtKB-KW"/>
</dbReference>
<dbReference type="AlphaFoldDB" id="A0A2C8FD10"/>
<feature type="compositionally biased region" description="Basic and acidic residues" evidence="1">
    <location>
        <begin position="122"/>
        <end position="150"/>
    </location>
</feature>
<dbReference type="OrthoDB" id="5455216at2"/>
<dbReference type="GO" id="GO:0046583">
    <property type="term" value="F:monoatomic cation efflux transmembrane transporter activity"/>
    <property type="evidence" value="ECO:0007669"/>
    <property type="project" value="TreeGrafter"/>
</dbReference>
<dbReference type="EMBL" id="LT907975">
    <property type="protein sequence ID" value="SOB59943.1"/>
    <property type="molecule type" value="Genomic_DNA"/>
</dbReference>
<keyword evidence="2" id="KW-0812">Transmembrane</keyword>
<dbReference type="InterPro" id="IPR039447">
    <property type="entry name" value="UreH-like_TM_dom"/>
</dbReference>
<dbReference type="PANTHER" id="PTHR40659">
    <property type="entry name" value="NICKEL/COBALT EFFLUX SYSTEM RCNA"/>
    <property type="match status" value="1"/>
</dbReference>
<dbReference type="GO" id="GO:0005886">
    <property type="term" value="C:plasma membrane"/>
    <property type="evidence" value="ECO:0007669"/>
    <property type="project" value="UniProtKB-SubCell"/>
</dbReference>
<sequence length="267" mass="29281">MDSLFWVAMQSSLFLGLIHGVNPCGHSWVVLAPFVAGDKSGKRVFSLTTAFIIGTTVGCLAIGLFLGSVSASLPESTRYFTDIITASIIILLGAILLWRPHLLHSHDHDHDHDHGCGCPGHGHDHGHTCSEHDHSHEHDHDHSHQHEHDHSHGHHHHAHKPISAKRSTIWGLATLGFVNMIVPCPTVAIMYSYALESASPMQAVSVFASYALGTAIALAGVIYAIYKVTDLMRKLQKPWIEPAIMRTVGVLTIFFGFYTLYLDFAPA</sequence>
<dbReference type="KEGG" id="pprf:DPRO_3033"/>
<accession>A0A2C8FD10</accession>
<feature type="transmembrane region" description="Helical" evidence="2">
    <location>
        <begin position="79"/>
        <end position="98"/>
    </location>
</feature>
<feature type="region of interest" description="Disordered" evidence="1">
    <location>
        <begin position="122"/>
        <end position="158"/>
    </location>
</feature>
<dbReference type="InterPro" id="IPR036259">
    <property type="entry name" value="MFS_trans_sf"/>
</dbReference>
<keyword evidence="2" id="KW-1133">Transmembrane helix</keyword>
<evidence type="ECO:0000256" key="2">
    <source>
        <dbReference type="SAM" id="Phobius"/>
    </source>
</evidence>
<dbReference type="RefSeq" id="WP_097012737.1">
    <property type="nucleotide sequence ID" value="NZ_LT907975.1"/>
</dbReference>
<dbReference type="GO" id="GO:0010045">
    <property type="term" value="P:response to nickel cation"/>
    <property type="evidence" value="ECO:0007669"/>
    <property type="project" value="TreeGrafter"/>
</dbReference>
<gene>
    <name evidence="4" type="ORF">DPRO_3033</name>
</gene>
<reference evidence="5" key="1">
    <citation type="submission" date="2017-09" db="EMBL/GenBank/DDBJ databases">
        <authorList>
            <person name="Regsiter A."/>
            <person name="William W."/>
        </authorList>
    </citation>
    <scope>NUCLEOTIDE SEQUENCE [LARGE SCALE GENOMIC DNA]</scope>
    <source>
        <strain evidence="5">500-1</strain>
    </source>
</reference>
<dbReference type="Proteomes" id="UP000219215">
    <property type="component" value="Chromosome DPRO"/>
</dbReference>
<dbReference type="PANTHER" id="PTHR40659:SF1">
    <property type="entry name" value="NICKEL_COBALT EFFLUX SYSTEM RCNA"/>
    <property type="match status" value="1"/>
</dbReference>
<feature type="transmembrane region" description="Helical" evidence="2">
    <location>
        <begin position="203"/>
        <end position="223"/>
    </location>
</feature>
<evidence type="ECO:0000256" key="1">
    <source>
        <dbReference type="SAM" id="MobiDB-lite"/>
    </source>
</evidence>
<name>A0A2C8FD10_9BACT</name>
<dbReference type="Pfam" id="PF13386">
    <property type="entry name" value="DsbD_2"/>
    <property type="match status" value="1"/>
</dbReference>
<dbReference type="SUPFAM" id="SSF103473">
    <property type="entry name" value="MFS general substrate transporter"/>
    <property type="match status" value="1"/>
</dbReference>
<organism evidence="4 5">
    <name type="scientific">Pseudodesulfovibrio profundus</name>
    <dbReference type="NCBI Taxonomy" id="57320"/>
    <lineage>
        <taxon>Bacteria</taxon>
        <taxon>Pseudomonadati</taxon>
        <taxon>Thermodesulfobacteriota</taxon>
        <taxon>Desulfovibrionia</taxon>
        <taxon>Desulfovibrionales</taxon>
        <taxon>Desulfovibrionaceae</taxon>
    </lineage>
</organism>
<dbReference type="GO" id="GO:0032025">
    <property type="term" value="P:response to cobalt ion"/>
    <property type="evidence" value="ECO:0007669"/>
    <property type="project" value="TreeGrafter"/>
</dbReference>